<gene>
    <name evidence="2" type="ORF">ACH5RR_035357</name>
</gene>
<accession>A0ABD2YEX0</accession>
<evidence type="ECO:0000256" key="1">
    <source>
        <dbReference type="SAM" id="MobiDB-lite"/>
    </source>
</evidence>
<feature type="compositionally biased region" description="Polar residues" evidence="1">
    <location>
        <begin position="91"/>
        <end position="101"/>
    </location>
</feature>
<dbReference type="InterPro" id="IPR018930">
    <property type="entry name" value="LEA-18"/>
</dbReference>
<dbReference type="EMBL" id="JBJUIK010000014">
    <property type="protein sequence ID" value="KAL3505516.1"/>
    <property type="molecule type" value="Genomic_DNA"/>
</dbReference>
<feature type="compositionally biased region" description="Basic and acidic residues" evidence="1">
    <location>
        <begin position="7"/>
        <end position="27"/>
    </location>
</feature>
<dbReference type="Proteomes" id="UP001630127">
    <property type="component" value="Unassembled WGS sequence"/>
</dbReference>
<evidence type="ECO:0000313" key="2">
    <source>
        <dbReference type="EMBL" id="KAL3505516.1"/>
    </source>
</evidence>
<feature type="region of interest" description="Disordered" evidence="1">
    <location>
        <begin position="67"/>
        <end position="101"/>
    </location>
</feature>
<feature type="compositionally biased region" description="Polar residues" evidence="1">
    <location>
        <begin position="31"/>
        <end position="45"/>
    </location>
</feature>
<keyword evidence="3" id="KW-1185">Reference proteome</keyword>
<reference evidence="2 3" key="1">
    <citation type="submission" date="2024-11" db="EMBL/GenBank/DDBJ databases">
        <title>A near-complete genome assembly of Cinchona calisaya.</title>
        <authorList>
            <person name="Lian D.C."/>
            <person name="Zhao X.W."/>
            <person name="Wei L."/>
        </authorList>
    </citation>
    <scope>NUCLEOTIDE SEQUENCE [LARGE SCALE GENOMIC DNA]</scope>
    <source>
        <tissue evidence="2">Nenye</tissue>
    </source>
</reference>
<proteinExistence type="predicted"/>
<sequence length="101" mass="11461">MSYQQQLKREKDDDDHNQIEEGERRGEGVQLESSVANQQHKQQISLPLESSPYLRYTHLEEYKLNAYGTDGRLHPKTHPPTVGTRAPTPATVDTKSQSLSS</sequence>
<protein>
    <submittedName>
        <fullName evidence="2">Uncharacterized protein</fullName>
    </submittedName>
</protein>
<name>A0ABD2YEX0_9GENT</name>
<evidence type="ECO:0000313" key="3">
    <source>
        <dbReference type="Proteomes" id="UP001630127"/>
    </source>
</evidence>
<feature type="region of interest" description="Disordered" evidence="1">
    <location>
        <begin position="1"/>
        <end position="46"/>
    </location>
</feature>
<organism evidence="2 3">
    <name type="scientific">Cinchona calisaya</name>
    <dbReference type="NCBI Taxonomy" id="153742"/>
    <lineage>
        <taxon>Eukaryota</taxon>
        <taxon>Viridiplantae</taxon>
        <taxon>Streptophyta</taxon>
        <taxon>Embryophyta</taxon>
        <taxon>Tracheophyta</taxon>
        <taxon>Spermatophyta</taxon>
        <taxon>Magnoliopsida</taxon>
        <taxon>eudicotyledons</taxon>
        <taxon>Gunneridae</taxon>
        <taxon>Pentapetalae</taxon>
        <taxon>asterids</taxon>
        <taxon>lamiids</taxon>
        <taxon>Gentianales</taxon>
        <taxon>Rubiaceae</taxon>
        <taxon>Cinchonoideae</taxon>
        <taxon>Cinchoneae</taxon>
        <taxon>Cinchona</taxon>
    </lineage>
</organism>
<comment type="caution">
    <text evidence="2">The sequence shown here is derived from an EMBL/GenBank/DDBJ whole genome shotgun (WGS) entry which is preliminary data.</text>
</comment>
<dbReference type="AlphaFoldDB" id="A0ABD2YEX0"/>
<dbReference type="Pfam" id="PF10714">
    <property type="entry name" value="LEA_6"/>
    <property type="match status" value="1"/>
</dbReference>